<dbReference type="GO" id="GO:0005737">
    <property type="term" value="C:cytoplasm"/>
    <property type="evidence" value="ECO:0007669"/>
    <property type="project" value="UniProtKB-SubCell"/>
</dbReference>
<gene>
    <name evidence="12" type="ORF">FHW37_102496</name>
</gene>
<evidence type="ECO:0000256" key="7">
    <source>
        <dbReference type="ARBA" id="ARBA00022679"/>
    </source>
</evidence>
<dbReference type="EMBL" id="VIWP01000002">
    <property type="protein sequence ID" value="TWF56857.1"/>
    <property type="molecule type" value="Genomic_DNA"/>
</dbReference>
<evidence type="ECO:0000256" key="1">
    <source>
        <dbReference type="ARBA" id="ARBA00004496"/>
    </source>
</evidence>
<dbReference type="OrthoDB" id="9807766at2"/>
<keyword evidence="7 12" id="KW-0808">Transferase</keyword>
<evidence type="ECO:0000256" key="11">
    <source>
        <dbReference type="ARBA" id="ARBA00031350"/>
    </source>
</evidence>
<dbReference type="RefSeq" id="WP_145634833.1">
    <property type="nucleotide sequence ID" value="NZ_VIWP01000002.1"/>
</dbReference>
<dbReference type="Pfam" id="PF01135">
    <property type="entry name" value="PCMT"/>
    <property type="match status" value="1"/>
</dbReference>
<organism evidence="12 13">
    <name type="scientific">Neorhizobium alkalisoli</name>
    <dbReference type="NCBI Taxonomy" id="528178"/>
    <lineage>
        <taxon>Bacteria</taxon>
        <taxon>Pseudomonadati</taxon>
        <taxon>Pseudomonadota</taxon>
        <taxon>Alphaproteobacteria</taxon>
        <taxon>Hyphomicrobiales</taxon>
        <taxon>Rhizobiaceae</taxon>
        <taxon>Rhizobium/Agrobacterium group</taxon>
        <taxon>Neorhizobium</taxon>
    </lineage>
</organism>
<evidence type="ECO:0000313" key="13">
    <source>
        <dbReference type="Proteomes" id="UP000320653"/>
    </source>
</evidence>
<evidence type="ECO:0000256" key="5">
    <source>
        <dbReference type="ARBA" id="ARBA00022490"/>
    </source>
</evidence>
<dbReference type="PANTHER" id="PTHR11579:SF0">
    <property type="entry name" value="PROTEIN-L-ISOASPARTATE(D-ASPARTATE) O-METHYLTRANSFERASE"/>
    <property type="match status" value="1"/>
</dbReference>
<evidence type="ECO:0000256" key="10">
    <source>
        <dbReference type="ARBA" id="ARBA00031323"/>
    </source>
</evidence>
<comment type="subcellular location">
    <subcellularLocation>
        <location evidence="1">Cytoplasm</location>
    </subcellularLocation>
</comment>
<accession>A0A561R2L3</accession>
<dbReference type="Gene3D" id="3.40.50.150">
    <property type="entry name" value="Vaccinia Virus protein VP39"/>
    <property type="match status" value="1"/>
</dbReference>
<comment type="caution">
    <text evidence="12">The sequence shown here is derived from an EMBL/GenBank/DDBJ whole genome shotgun (WGS) entry which is preliminary data.</text>
</comment>
<proteinExistence type="inferred from homology"/>
<dbReference type="PANTHER" id="PTHR11579">
    <property type="entry name" value="PROTEIN-L-ISOASPARTATE O-METHYLTRANSFERASE"/>
    <property type="match status" value="1"/>
</dbReference>
<dbReference type="InterPro" id="IPR000682">
    <property type="entry name" value="PCMT"/>
</dbReference>
<dbReference type="Proteomes" id="UP000320653">
    <property type="component" value="Unassembled WGS sequence"/>
</dbReference>
<evidence type="ECO:0000256" key="8">
    <source>
        <dbReference type="ARBA" id="ARBA00022691"/>
    </source>
</evidence>
<dbReference type="GO" id="GO:0004719">
    <property type="term" value="F:protein-L-isoaspartate (D-aspartate) O-methyltransferase activity"/>
    <property type="evidence" value="ECO:0007669"/>
    <property type="project" value="UniProtKB-EC"/>
</dbReference>
<evidence type="ECO:0000256" key="9">
    <source>
        <dbReference type="ARBA" id="ARBA00030757"/>
    </source>
</evidence>
<protein>
    <recommendedName>
        <fullName evidence="4">Protein-L-isoaspartate O-methyltransferase</fullName>
        <ecNumber evidence="3">2.1.1.77</ecNumber>
    </recommendedName>
    <alternativeName>
        <fullName evidence="11">L-isoaspartyl protein carboxyl methyltransferase</fullName>
    </alternativeName>
    <alternativeName>
        <fullName evidence="9">Protein L-isoaspartyl methyltransferase</fullName>
    </alternativeName>
    <alternativeName>
        <fullName evidence="10">Protein-beta-aspartate methyltransferase</fullName>
    </alternativeName>
</protein>
<keyword evidence="5" id="KW-0963">Cytoplasm</keyword>
<sequence>MTFDEQPLHRQIYARQIFAKAGVRENPRLLNAFASVAREDFVGPPPWYFHDFSRYRELQSTDPVALYQDILVGLDKDSGVNNGMPSLHAGALNALHVREGETVFHMGTGTGYYAAILSELVGPSGKVFAVEYDASLAARARENLKTYQNVEVIEGDATALPKADADVIYANFALDHPPSAWIENLAMSGRLLFPLGFPDRREGREQAFTKAGGFLMIDRQARGLGARFLQPVSFIWVRGQEETPAGRHEGLAQAFASKRAYRVRSLRWQQPPGGQEWYGEDEWGLSFDEV</sequence>
<evidence type="ECO:0000256" key="6">
    <source>
        <dbReference type="ARBA" id="ARBA00022603"/>
    </source>
</evidence>
<dbReference type="InterPro" id="IPR029063">
    <property type="entry name" value="SAM-dependent_MTases_sf"/>
</dbReference>
<evidence type="ECO:0000313" key="12">
    <source>
        <dbReference type="EMBL" id="TWF56857.1"/>
    </source>
</evidence>
<name>A0A561R2L3_9HYPH</name>
<evidence type="ECO:0000256" key="3">
    <source>
        <dbReference type="ARBA" id="ARBA00011890"/>
    </source>
</evidence>
<dbReference type="AlphaFoldDB" id="A0A561R2L3"/>
<keyword evidence="13" id="KW-1185">Reference proteome</keyword>
<dbReference type="EC" id="2.1.1.77" evidence="3"/>
<evidence type="ECO:0000256" key="2">
    <source>
        <dbReference type="ARBA" id="ARBA00005369"/>
    </source>
</evidence>
<keyword evidence="8" id="KW-0949">S-adenosyl-L-methionine</keyword>
<dbReference type="GO" id="GO:0032259">
    <property type="term" value="P:methylation"/>
    <property type="evidence" value="ECO:0007669"/>
    <property type="project" value="UniProtKB-KW"/>
</dbReference>
<dbReference type="CDD" id="cd02440">
    <property type="entry name" value="AdoMet_MTases"/>
    <property type="match status" value="1"/>
</dbReference>
<dbReference type="SUPFAM" id="SSF53335">
    <property type="entry name" value="S-adenosyl-L-methionine-dependent methyltransferases"/>
    <property type="match status" value="1"/>
</dbReference>
<keyword evidence="6 12" id="KW-0489">Methyltransferase</keyword>
<reference evidence="12 13" key="1">
    <citation type="submission" date="2019-06" db="EMBL/GenBank/DDBJ databases">
        <title>Sorghum-associated microbial communities from plants grown in Nebraska, USA.</title>
        <authorList>
            <person name="Schachtman D."/>
        </authorList>
    </citation>
    <scope>NUCLEOTIDE SEQUENCE [LARGE SCALE GENOMIC DNA]</scope>
    <source>
        <strain evidence="12 13">1225</strain>
    </source>
</reference>
<comment type="similarity">
    <text evidence="2">Belongs to the methyltransferase superfamily. L-isoaspartyl/D-aspartyl protein methyltransferase family.</text>
</comment>
<evidence type="ECO:0000256" key="4">
    <source>
        <dbReference type="ARBA" id="ARBA00013346"/>
    </source>
</evidence>